<dbReference type="SMART" id="SM00448">
    <property type="entry name" value="REC"/>
    <property type="match status" value="1"/>
</dbReference>
<feature type="compositionally biased region" description="Low complexity" evidence="7">
    <location>
        <begin position="305"/>
        <end position="318"/>
    </location>
</feature>
<evidence type="ECO:0000256" key="3">
    <source>
        <dbReference type="ARBA" id="ARBA00022553"/>
    </source>
</evidence>
<accession>A0A6J3LZM2</accession>
<dbReference type="PROSITE" id="PS50109">
    <property type="entry name" value="HIS_KIN"/>
    <property type="match status" value="1"/>
</dbReference>
<dbReference type="InterPro" id="IPR005467">
    <property type="entry name" value="His_kinase_dom"/>
</dbReference>
<dbReference type="RefSeq" id="XP_033458276.1">
    <property type="nucleotide sequence ID" value="XM_033606552.1"/>
</dbReference>
<protein>
    <recommendedName>
        <fullName evidence="2">histidine kinase</fullName>
        <ecNumber evidence="2">2.7.13.3</ecNumber>
    </recommendedName>
</protein>
<evidence type="ECO:0000256" key="6">
    <source>
        <dbReference type="PROSITE-ProRule" id="PRU00169"/>
    </source>
</evidence>
<feature type="region of interest" description="Disordered" evidence="7">
    <location>
        <begin position="436"/>
        <end position="477"/>
    </location>
</feature>
<feature type="compositionally biased region" description="Polar residues" evidence="7">
    <location>
        <begin position="353"/>
        <end position="365"/>
    </location>
</feature>
<dbReference type="InterPro" id="IPR036890">
    <property type="entry name" value="HATPase_C_sf"/>
</dbReference>
<reference evidence="11" key="2">
    <citation type="submission" date="2020-04" db="EMBL/GenBank/DDBJ databases">
        <authorList>
            <consortium name="NCBI Genome Project"/>
        </authorList>
    </citation>
    <scope>NUCLEOTIDE SEQUENCE</scope>
    <source>
        <strain evidence="11">CBS 342.82</strain>
    </source>
</reference>
<dbReference type="PANTHER" id="PTHR43047:SF72">
    <property type="entry name" value="OSMOSENSING HISTIDINE PROTEIN KINASE SLN1"/>
    <property type="match status" value="1"/>
</dbReference>
<reference evidence="11" key="3">
    <citation type="submission" date="2025-08" db="UniProtKB">
        <authorList>
            <consortium name="RefSeq"/>
        </authorList>
    </citation>
    <scope>IDENTIFICATION</scope>
    <source>
        <strain evidence="11">CBS 342.82</strain>
    </source>
</reference>
<dbReference type="Pfam" id="PF00072">
    <property type="entry name" value="Response_reg"/>
    <property type="match status" value="1"/>
</dbReference>
<proteinExistence type="predicted"/>
<dbReference type="Gene3D" id="3.40.50.2300">
    <property type="match status" value="1"/>
</dbReference>
<dbReference type="FunFam" id="3.30.450.40:FF:000083">
    <property type="entry name" value="Sensor histidine kinase/response regulator, putative (AFU_orthologue AFUA_4G00660)"/>
    <property type="match status" value="1"/>
</dbReference>
<dbReference type="AlphaFoldDB" id="A0A6J3LZM2"/>
<feature type="compositionally biased region" description="Low complexity" evidence="7">
    <location>
        <begin position="1100"/>
        <end position="1112"/>
    </location>
</feature>
<dbReference type="OrthoDB" id="303614at2759"/>
<feature type="region of interest" description="Disordered" evidence="7">
    <location>
        <begin position="350"/>
        <end position="388"/>
    </location>
</feature>
<evidence type="ECO:0000259" key="9">
    <source>
        <dbReference type="PROSITE" id="PS50110"/>
    </source>
</evidence>
<reference evidence="11" key="1">
    <citation type="submission" date="2020-01" db="EMBL/GenBank/DDBJ databases">
        <authorList>
            <consortium name="DOE Joint Genome Institute"/>
            <person name="Haridas S."/>
            <person name="Albert R."/>
            <person name="Binder M."/>
            <person name="Bloem J."/>
            <person name="Labutti K."/>
            <person name="Salamov A."/>
            <person name="Andreopoulos B."/>
            <person name="Baker S.E."/>
            <person name="Barry K."/>
            <person name="Bills G."/>
            <person name="Bluhm B.H."/>
            <person name="Cannon C."/>
            <person name="Castanera R."/>
            <person name="Culley D.E."/>
            <person name="Daum C."/>
            <person name="Ezra D."/>
            <person name="Gonzalez J.B."/>
            <person name="Henrissat B."/>
            <person name="Kuo A."/>
            <person name="Liang C."/>
            <person name="Lipzen A."/>
            <person name="Lutzoni F."/>
            <person name="Magnuson J."/>
            <person name="Mondo S."/>
            <person name="Nolan M."/>
            <person name="Ohm R."/>
            <person name="Pangilinan J."/>
            <person name="Park H.-J."/>
            <person name="Ramirez L."/>
            <person name="Alfaro M."/>
            <person name="Sun H."/>
            <person name="Tritt A."/>
            <person name="Yoshinaga Y."/>
            <person name="Zwiers L.-H."/>
            <person name="Turgeon B.G."/>
            <person name="Goodwin S.B."/>
            <person name="Spatafora J.W."/>
            <person name="Crous P.W."/>
            <person name="Grigoriev I.V."/>
        </authorList>
    </citation>
    <scope>NUCLEOTIDE SEQUENCE</scope>
    <source>
        <strain evidence="11">CBS 342.82</strain>
    </source>
</reference>
<dbReference type="CDD" id="cd17546">
    <property type="entry name" value="REC_hyHK_CKI1_RcsC-like"/>
    <property type="match status" value="1"/>
</dbReference>
<feature type="region of interest" description="Disordered" evidence="7">
    <location>
        <begin position="260"/>
        <end position="318"/>
    </location>
</feature>
<evidence type="ECO:0000256" key="2">
    <source>
        <dbReference type="ARBA" id="ARBA00012438"/>
    </source>
</evidence>
<dbReference type="GO" id="GO:0009927">
    <property type="term" value="F:histidine phosphotransfer kinase activity"/>
    <property type="evidence" value="ECO:0007669"/>
    <property type="project" value="TreeGrafter"/>
</dbReference>
<dbReference type="SMART" id="SM00388">
    <property type="entry name" value="HisKA"/>
    <property type="match status" value="1"/>
</dbReference>
<comment type="catalytic activity">
    <reaction evidence="1">
        <text>ATP + protein L-histidine = ADP + protein N-phospho-L-histidine.</text>
        <dbReference type="EC" id="2.7.13.3"/>
    </reaction>
</comment>
<dbReference type="GO" id="GO:0005886">
    <property type="term" value="C:plasma membrane"/>
    <property type="evidence" value="ECO:0007669"/>
    <property type="project" value="TreeGrafter"/>
</dbReference>
<feature type="domain" description="Response regulatory" evidence="9">
    <location>
        <begin position="1028"/>
        <end position="1194"/>
    </location>
</feature>
<evidence type="ECO:0000313" key="11">
    <source>
        <dbReference type="RefSeq" id="XP_033458276.1"/>
    </source>
</evidence>
<evidence type="ECO:0000256" key="7">
    <source>
        <dbReference type="SAM" id="MobiDB-lite"/>
    </source>
</evidence>
<feature type="domain" description="Histidine kinase" evidence="8">
    <location>
        <begin position="559"/>
        <end position="817"/>
    </location>
</feature>
<dbReference type="SUPFAM" id="SSF55781">
    <property type="entry name" value="GAF domain-like"/>
    <property type="match status" value="1"/>
</dbReference>
<evidence type="ECO:0000256" key="1">
    <source>
        <dbReference type="ARBA" id="ARBA00000085"/>
    </source>
</evidence>
<dbReference type="SMART" id="SM00387">
    <property type="entry name" value="HATPase_c"/>
    <property type="match status" value="1"/>
</dbReference>
<dbReference type="Gene3D" id="3.30.450.40">
    <property type="match status" value="1"/>
</dbReference>
<keyword evidence="4" id="KW-0808">Transferase</keyword>
<dbReference type="EC" id="2.7.13.3" evidence="2"/>
<dbReference type="InterPro" id="IPR001789">
    <property type="entry name" value="Sig_transdc_resp-reg_receiver"/>
</dbReference>
<dbReference type="InterPro" id="IPR004358">
    <property type="entry name" value="Sig_transdc_His_kin-like_C"/>
</dbReference>
<dbReference type="Gene3D" id="3.30.565.10">
    <property type="entry name" value="Histidine kinase-like ATPase, C-terminal domain"/>
    <property type="match status" value="1"/>
</dbReference>
<keyword evidence="3 6" id="KW-0597">Phosphoprotein</keyword>
<gene>
    <name evidence="11" type="ORF">K489DRAFT_389880</name>
</gene>
<dbReference type="InterPro" id="IPR036097">
    <property type="entry name" value="HisK_dim/P_sf"/>
</dbReference>
<evidence type="ECO:0000256" key="4">
    <source>
        <dbReference type="ARBA" id="ARBA00022679"/>
    </source>
</evidence>
<dbReference type="PRINTS" id="PR00344">
    <property type="entry name" value="BCTRLSENSOR"/>
</dbReference>
<dbReference type="GeneID" id="54364352"/>
<keyword evidence="10" id="KW-1185">Reference proteome</keyword>
<feature type="region of interest" description="Disordered" evidence="7">
    <location>
        <begin position="819"/>
        <end position="840"/>
    </location>
</feature>
<feature type="compositionally biased region" description="Low complexity" evidence="7">
    <location>
        <begin position="823"/>
        <end position="836"/>
    </location>
</feature>
<dbReference type="SUPFAM" id="SSF52172">
    <property type="entry name" value="CheY-like"/>
    <property type="match status" value="1"/>
</dbReference>
<dbReference type="InterPro" id="IPR029016">
    <property type="entry name" value="GAF-like_dom_sf"/>
</dbReference>
<evidence type="ECO:0000256" key="5">
    <source>
        <dbReference type="ARBA" id="ARBA00022777"/>
    </source>
</evidence>
<organism evidence="11">
    <name type="scientific">Dissoconium aciculare CBS 342.82</name>
    <dbReference type="NCBI Taxonomy" id="1314786"/>
    <lineage>
        <taxon>Eukaryota</taxon>
        <taxon>Fungi</taxon>
        <taxon>Dikarya</taxon>
        <taxon>Ascomycota</taxon>
        <taxon>Pezizomycotina</taxon>
        <taxon>Dothideomycetes</taxon>
        <taxon>Dothideomycetidae</taxon>
        <taxon>Mycosphaerellales</taxon>
        <taxon>Dissoconiaceae</taxon>
        <taxon>Dissoconium</taxon>
    </lineage>
</organism>
<dbReference type="InterPro" id="IPR011006">
    <property type="entry name" value="CheY-like_superfamily"/>
</dbReference>
<evidence type="ECO:0000313" key="10">
    <source>
        <dbReference type="Proteomes" id="UP000504637"/>
    </source>
</evidence>
<dbReference type="Proteomes" id="UP000504637">
    <property type="component" value="Unplaced"/>
</dbReference>
<name>A0A6J3LZM2_9PEZI</name>
<dbReference type="Pfam" id="PF00512">
    <property type="entry name" value="HisKA"/>
    <property type="match status" value="1"/>
</dbReference>
<dbReference type="Gene3D" id="1.10.287.130">
    <property type="match status" value="1"/>
</dbReference>
<dbReference type="Pfam" id="PF02518">
    <property type="entry name" value="HATPase_c"/>
    <property type="match status" value="1"/>
</dbReference>
<dbReference type="PROSITE" id="PS50110">
    <property type="entry name" value="RESPONSE_REGULATORY"/>
    <property type="match status" value="1"/>
</dbReference>
<keyword evidence="5" id="KW-0418">Kinase</keyword>
<evidence type="ECO:0000259" key="8">
    <source>
        <dbReference type="PROSITE" id="PS50109"/>
    </source>
</evidence>
<dbReference type="SUPFAM" id="SSF55874">
    <property type="entry name" value="ATPase domain of HSP90 chaperone/DNA topoisomerase II/histidine kinase"/>
    <property type="match status" value="1"/>
</dbReference>
<sequence length="1195" mass="131068">MPSTAEMNSKSHRKDRDENDREREFYRYYRPLRELGQHDPHFCDMKTDVSIAQHLTSPSPDPALTAFCQLGALRLNVRRALMFFFDSKHSYVLAEATKTTNIRTGTCEDPADALCLGHTVMPRGVSVCEYTVLLPPTLPQNFDVRRIDSKVAYVVNDLAKDPEFRESAFVTGGPRARFYAGVPITTPNGINIGAYCVLDDKPRHGLTASETTFLAEMSSTVSIHLEMLRAAAEHQLGTKMIAGLGAFIDGDSDLRDYVEQERPQDQPGKIVEMSPSPSSSSRVPLNKRVHKDSITGVQSDRRPASSRSSSKNKSIEDSASADIEATFLRAAKLVREALNVDGVQFLDARFGTRGTSPTSATSSEHSGPGTPESEAGASRQLNPNSIMEGSPVEMCNIFASSSQSEPVQVPQKLLRRLLQRYRNGKIWFFDTYERWDSPSSTGSDREGSSSETGELDPAVPVEGNTMQSSQFKRASRKDDRREMLRLFPNARSVCFVGMWDHTSQRWSAASFSWTSSPFRHFSEEFDLKYVTAFCDVILAELQRLEATRSDRAKSDFISTISHELRSPLHGILGSVELLNAAPNDPLLSSSDLISQVEVCSRTLLDVIDHLLDYSGINQMSKSGTSSVTKASSRMAMSMASKGSLETAEADAVRDTDVNLDRITEEVVEAALYSFCFGRARDVILERKVAVILDIDSNFDWRCTVNLGAWKRVCINLVSNALKYTNNGHVRVTLRAERNGDGSFVATLEVSDTGCGMSRDFLDNHLFTAFTQENSFVEGTGLGLNLVSKIVREWGGNIDVRSEKGQGSTFTLKIPLDSCRKNSTDSASSDSSATPESSEPEFAEDLVVGIVGAEVDASNPSPDDQKTGREILAQQLLNTSVDDMLTRLDIPHSPCSRVSHGGFGVNVITETRLRDELVHLEALPDSAQNEPPSLSKTPLVIICNSVISARTLTKAELLRITSGHVELILQPVGPCRLKRAVTACRRTSAMARGLARARPINLSGDPFIVSRLLAGILPIRLGHRTKPVLSDCHITEAVNMKILSTFAERSGYRKLVATDGQQAVDLYTSTCPPPQRSTSTSSTSPDRSSSVSPHTVPDGPSSPSSTSSSSQPTENPRPRVILMDINMPQMDGYEATRRIRALEKRHRVQPPATIIGLSGLGSEKARQDAFKAGMSMFLTKPVRLQELKRILGEIGG</sequence>
<dbReference type="SUPFAM" id="SSF47384">
    <property type="entry name" value="Homodimeric domain of signal transducing histidine kinase"/>
    <property type="match status" value="1"/>
</dbReference>
<dbReference type="PANTHER" id="PTHR43047">
    <property type="entry name" value="TWO-COMPONENT HISTIDINE PROTEIN KINASE"/>
    <property type="match status" value="1"/>
</dbReference>
<feature type="modified residue" description="4-aspartylphosphate" evidence="6">
    <location>
        <position position="1123"/>
    </location>
</feature>
<dbReference type="CDD" id="cd00082">
    <property type="entry name" value="HisKA"/>
    <property type="match status" value="1"/>
</dbReference>
<dbReference type="InterPro" id="IPR003594">
    <property type="entry name" value="HATPase_dom"/>
</dbReference>
<feature type="region of interest" description="Disordered" evidence="7">
    <location>
        <begin position="1065"/>
        <end position="1116"/>
    </location>
</feature>
<dbReference type="InterPro" id="IPR003661">
    <property type="entry name" value="HisK_dim/P_dom"/>
</dbReference>
<feature type="compositionally biased region" description="Low complexity" evidence="7">
    <location>
        <begin position="1075"/>
        <end position="1092"/>
    </location>
</feature>
<dbReference type="GO" id="GO:0000155">
    <property type="term" value="F:phosphorelay sensor kinase activity"/>
    <property type="evidence" value="ECO:0007669"/>
    <property type="project" value="InterPro"/>
</dbReference>